<protein>
    <recommendedName>
        <fullName evidence="4">PH domain-containing protein</fullName>
    </recommendedName>
</protein>
<name>A0ABX7QML6_9GAMM</name>
<sequence>MDQAPVRFNQSRSRAVKYRLRYPLLTLLGAAPVIAYHYFQAGTEELATELLTAAIPLLVCFAVSVWLLCFNAGVGRIDEFAIEISADAIKTFKFGELHQSFSREEISQLTLLKRGNVLMKSNQQPLPVLLNLKPFSPSQRDQIRHQLQRFYPCAKQS</sequence>
<feature type="transmembrane region" description="Helical" evidence="1">
    <location>
        <begin position="20"/>
        <end position="39"/>
    </location>
</feature>
<feature type="transmembrane region" description="Helical" evidence="1">
    <location>
        <begin position="51"/>
        <end position="70"/>
    </location>
</feature>
<keyword evidence="1" id="KW-1133">Transmembrane helix</keyword>
<organism evidence="2 3">
    <name type="scientific">Shewanella avicenniae</name>
    <dbReference type="NCBI Taxonomy" id="2814294"/>
    <lineage>
        <taxon>Bacteria</taxon>
        <taxon>Pseudomonadati</taxon>
        <taxon>Pseudomonadota</taxon>
        <taxon>Gammaproteobacteria</taxon>
        <taxon>Alteromonadales</taxon>
        <taxon>Shewanellaceae</taxon>
        <taxon>Shewanella</taxon>
    </lineage>
</organism>
<accession>A0ABX7QML6</accession>
<evidence type="ECO:0000256" key="1">
    <source>
        <dbReference type="SAM" id="Phobius"/>
    </source>
</evidence>
<keyword evidence="3" id="KW-1185">Reference proteome</keyword>
<evidence type="ECO:0000313" key="2">
    <source>
        <dbReference type="EMBL" id="QSX32272.1"/>
    </source>
</evidence>
<evidence type="ECO:0008006" key="4">
    <source>
        <dbReference type="Google" id="ProtNLM"/>
    </source>
</evidence>
<dbReference type="RefSeq" id="WP_207353517.1">
    <property type="nucleotide sequence ID" value="NZ_CP071503.1"/>
</dbReference>
<proteinExistence type="predicted"/>
<reference evidence="2 3" key="1">
    <citation type="submission" date="2021-03" db="EMBL/GenBank/DDBJ databases">
        <title>Novel species identification of genus Shewanella.</title>
        <authorList>
            <person name="Liu G."/>
            <person name="Zhang Q."/>
        </authorList>
    </citation>
    <scope>NUCLEOTIDE SEQUENCE [LARGE SCALE GENOMIC DNA]</scope>
    <source>
        <strain evidence="2 3">FJAT-51800</strain>
    </source>
</reference>
<dbReference type="Proteomes" id="UP000662770">
    <property type="component" value="Chromosome"/>
</dbReference>
<dbReference type="EMBL" id="CP071503">
    <property type="protein sequence ID" value="QSX32272.1"/>
    <property type="molecule type" value="Genomic_DNA"/>
</dbReference>
<evidence type="ECO:0000313" key="3">
    <source>
        <dbReference type="Proteomes" id="UP000662770"/>
    </source>
</evidence>
<keyword evidence="1" id="KW-0472">Membrane</keyword>
<keyword evidence="1" id="KW-0812">Transmembrane</keyword>
<gene>
    <name evidence="2" type="ORF">JYB87_10850</name>
</gene>